<dbReference type="AlphaFoldDB" id="A0A9P4LXU1"/>
<proteinExistence type="predicted"/>
<dbReference type="Proteomes" id="UP000799776">
    <property type="component" value="Unassembled WGS sequence"/>
</dbReference>
<dbReference type="OrthoDB" id="5421637at2759"/>
<protein>
    <submittedName>
        <fullName evidence="2">Uncharacterized protein</fullName>
    </submittedName>
</protein>
<reference evidence="2" key="1">
    <citation type="journal article" date="2020" name="Stud. Mycol.">
        <title>101 Dothideomycetes genomes: a test case for predicting lifestyles and emergence of pathogens.</title>
        <authorList>
            <person name="Haridas S."/>
            <person name="Albert R."/>
            <person name="Binder M."/>
            <person name="Bloem J."/>
            <person name="Labutti K."/>
            <person name="Salamov A."/>
            <person name="Andreopoulos B."/>
            <person name="Baker S."/>
            <person name="Barry K."/>
            <person name="Bills G."/>
            <person name="Bluhm B."/>
            <person name="Cannon C."/>
            <person name="Castanera R."/>
            <person name="Culley D."/>
            <person name="Daum C."/>
            <person name="Ezra D."/>
            <person name="Gonzalez J."/>
            <person name="Henrissat B."/>
            <person name="Kuo A."/>
            <person name="Liang C."/>
            <person name="Lipzen A."/>
            <person name="Lutzoni F."/>
            <person name="Magnuson J."/>
            <person name="Mondo S."/>
            <person name="Nolan M."/>
            <person name="Ohm R."/>
            <person name="Pangilinan J."/>
            <person name="Park H.-J."/>
            <person name="Ramirez L."/>
            <person name="Alfaro M."/>
            <person name="Sun H."/>
            <person name="Tritt A."/>
            <person name="Yoshinaga Y."/>
            <person name="Zwiers L.-H."/>
            <person name="Turgeon B."/>
            <person name="Goodwin S."/>
            <person name="Spatafora J."/>
            <person name="Crous P."/>
            <person name="Grigoriev I."/>
        </authorList>
    </citation>
    <scope>NUCLEOTIDE SEQUENCE</scope>
    <source>
        <strain evidence="2">CBS 121410</strain>
    </source>
</reference>
<feature type="region of interest" description="Disordered" evidence="1">
    <location>
        <begin position="1"/>
        <end position="21"/>
    </location>
</feature>
<name>A0A9P4LXU1_9PEZI</name>
<dbReference type="EMBL" id="ML978717">
    <property type="protein sequence ID" value="KAF2088064.1"/>
    <property type="molecule type" value="Genomic_DNA"/>
</dbReference>
<gene>
    <name evidence="2" type="ORF">K490DRAFT_56090</name>
</gene>
<evidence type="ECO:0000313" key="3">
    <source>
        <dbReference type="Proteomes" id="UP000799776"/>
    </source>
</evidence>
<comment type="caution">
    <text evidence="2">The sequence shown here is derived from an EMBL/GenBank/DDBJ whole genome shotgun (WGS) entry which is preliminary data.</text>
</comment>
<sequence length="202" mass="21523">MSSTYPPITTPTMIPPSDPCSDGYMSGRSEVLWNLPNTYQDVLSVIGSYQNLTWSGNPPDTVTLNGTDNTVGTARVYNTAGAHVIETILVYQKPVDGPYVEIHSVAPLTVPSAGNVSFYAAFDGTTVTPICGGRATAWNFTANFCATNVSVGMSVLDMLHTNDVMTECKQNIYSDGYGDGNDVHGGDRNTVQYGSPGDDEFG</sequence>
<accession>A0A9P4LXU1</accession>
<feature type="region of interest" description="Disordered" evidence="1">
    <location>
        <begin position="179"/>
        <end position="202"/>
    </location>
</feature>
<evidence type="ECO:0000256" key="1">
    <source>
        <dbReference type="SAM" id="MobiDB-lite"/>
    </source>
</evidence>
<keyword evidence="3" id="KW-1185">Reference proteome</keyword>
<organism evidence="2 3">
    <name type="scientific">Saccharata proteae CBS 121410</name>
    <dbReference type="NCBI Taxonomy" id="1314787"/>
    <lineage>
        <taxon>Eukaryota</taxon>
        <taxon>Fungi</taxon>
        <taxon>Dikarya</taxon>
        <taxon>Ascomycota</taxon>
        <taxon>Pezizomycotina</taxon>
        <taxon>Dothideomycetes</taxon>
        <taxon>Dothideomycetes incertae sedis</taxon>
        <taxon>Botryosphaeriales</taxon>
        <taxon>Saccharataceae</taxon>
        <taxon>Saccharata</taxon>
    </lineage>
</organism>
<feature type="compositionally biased region" description="Low complexity" evidence="1">
    <location>
        <begin position="1"/>
        <end position="12"/>
    </location>
</feature>
<evidence type="ECO:0000313" key="2">
    <source>
        <dbReference type="EMBL" id="KAF2088064.1"/>
    </source>
</evidence>